<gene>
    <name evidence="4" type="primary">LOC106819487</name>
</gene>
<feature type="compositionally biased region" description="Basic and acidic residues" evidence="1">
    <location>
        <begin position="47"/>
        <end position="69"/>
    </location>
</feature>
<dbReference type="RefSeq" id="XP_014679594.1">
    <property type="nucleotide sequence ID" value="XM_014824108.1"/>
</dbReference>
<feature type="region of interest" description="Disordered" evidence="1">
    <location>
        <begin position="47"/>
        <end position="113"/>
    </location>
</feature>
<dbReference type="Pfam" id="PF00788">
    <property type="entry name" value="RA"/>
    <property type="match status" value="1"/>
</dbReference>
<dbReference type="Gene3D" id="3.10.20.90">
    <property type="entry name" value="Phosphatidylinositol 3-kinase Catalytic Subunit, Chain A, domain 1"/>
    <property type="match status" value="1"/>
</dbReference>
<proteinExistence type="predicted"/>
<accession>A0ABM1F573</accession>
<sequence length="113" mass="13377">MRMLDLPEYSLYEVHVSGEERKLGARAFPLFVQLNWSKDDREGRFLLKREGDKPISAKEAIKEQSDLNRRLSKRESKKKKKREKEADRNKQNKPEEPKPEEKVRRRDDGAVSP</sequence>
<protein>
    <submittedName>
        <fullName evidence="4">Afadin-like</fullName>
    </submittedName>
</protein>
<dbReference type="PROSITE" id="PS50200">
    <property type="entry name" value="RA"/>
    <property type="match status" value="1"/>
</dbReference>
<organism evidence="3 4">
    <name type="scientific">Priapulus caudatus</name>
    <name type="common">Priapulid worm</name>
    <dbReference type="NCBI Taxonomy" id="37621"/>
    <lineage>
        <taxon>Eukaryota</taxon>
        <taxon>Metazoa</taxon>
        <taxon>Ecdysozoa</taxon>
        <taxon>Scalidophora</taxon>
        <taxon>Priapulida</taxon>
        <taxon>Priapulimorpha</taxon>
        <taxon>Priapulimorphida</taxon>
        <taxon>Priapulidae</taxon>
        <taxon>Priapulus</taxon>
    </lineage>
</organism>
<dbReference type="SUPFAM" id="SSF54236">
    <property type="entry name" value="Ubiquitin-like"/>
    <property type="match status" value="1"/>
</dbReference>
<dbReference type="PANTHER" id="PTHR10398">
    <property type="entry name" value="AFADIN"/>
    <property type="match status" value="1"/>
</dbReference>
<evidence type="ECO:0000313" key="3">
    <source>
        <dbReference type="Proteomes" id="UP000695022"/>
    </source>
</evidence>
<evidence type="ECO:0000259" key="2">
    <source>
        <dbReference type="PROSITE" id="PS50200"/>
    </source>
</evidence>
<feature type="domain" description="Ras-associating" evidence="2">
    <location>
        <begin position="1"/>
        <end position="52"/>
    </location>
</feature>
<feature type="compositionally biased region" description="Basic and acidic residues" evidence="1">
    <location>
        <begin position="83"/>
        <end position="113"/>
    </location>
</feature>
<dbReference type="InterPro" id="IPR028842">
    <property type="entry name" value="Afadin"/>
</dbReference>
<keyword evidence="3" id="KW-1185">Reference proteome</keyword>
<dbReference type="InterPro" id="IPR029071">
    <property type="entry name" value="Ubiquitin-like_domsf"/>
</dbReference>
<dbReference type="InterPro" id="IPR000159">
    <property type="entry name" value="RA_dom"/>
</dbReference>
<evidence type="ECO:0000313" key="4">
    <source>
        <dbReference type="RefSeq" id="XP_014679594.1"/>
    </source>
</evidence>
<name>A0ABM1F573_PRICU</name>
<reference evidence="4" key="1">
    <citation type="submission" date="2025-08" db="UniProtKB">
        <authorList>
            <consortium name="RefSeq"/>
        </authorList>
    </citation>
    <scope>IDENTIFICATION</scope>
</reference>
<dbReference type="Proteomes" id="UP000695022">
    <property type="component" value="Unplaced"/>
</dbReference>
<dbReference type="PANTHER" id="PTHR10398:SF2">
    <property type="entry name" value="AFADIN"/>
    <property type="match status" value="1"/>
</dbReference>
<evidence type="ECO:0000256" key="1">
    <source>
        <dbReference type="SAM" id="MobiDB-lite"/>
    </source>
</evidence>
<feature type="compositionally biased region" description="Basic residues" evidence="1">
    <location>
        <begin position="70"/>
        <end position="82"/>
    </location>
</feature>
<dbReference type="GeneID" id="106819487"/>